<feature type="domain" description="AAA+ ATPase" evidence="2">
    <location>
        <begin position="44"/>
        <end position="507"/>
    </location>
</feature>
<comment type="caution">
    <text evidence="3">The sequence shown here is derived from an EMBL/GenBank/DDBJ whole genome shotgun (WGS) entry which is preliminary data.</text>
</comment>
<dbReference type="InterPro" id="IPR003593">
    <property type="entry name" value="AAA+_ATPase"/>
</dbReference>
<evidence type="ECO:0000313" key="4">
    <source>
        <dbReference type="Proteomes" id="UP001620295"/>
    </source>
</evidence>
<organism evidence="3 4">
    <name type="scientific">Streptomyces milbemycinicus</name>
    <dbReference type="NCBI Taxonomy" id="476552"/>
    <lineage>
        <taxon>Bacteria</taxon>
        <taxon>Bacillati</taxon>
        <taxon>Actinomycetota</taxon>
        <taxon>Actinomycetes</taxon>
        <taxon>Kitasatosporales</taxon>
        <taxon>Streptomycetaceae</taxon>
        <taxon>Streptomyces</taxon>
    </lineage>
</organism>
<dbReference type="GO" id="GO:0005524">
    <property type="term" value="F:ATP binding"/>
    <property type="evidence" value="ECO:0007669"/>
    <property type="project" value="UniProtKB-KW"/>
</dbReference>
<gene>
    <name evidence="3" type="ORF">ACI2L5_07700</name>
</gene>
<keyword evidence="3" id="KW-0547">Nucleotide-binding</keyword>
<dbReference type="InterPro" id="IPR027417">
    <property type="entry name" value="P-loop_NTPase"/>
</dbReference>
<evidence type="ECO:0000256" key="1">
    <source>
        <dbReference type="SAM" id="MobiDB-lite"/>
    </source>
</evidence>
<evidence type="ECO:0000313" key="3">
    <source>
        <dbReference type="EMBL" id="MFK4264811.1"/>
    </source>
</evidence>
<sequence length="696" mass="76444">MRREWAGESERDRAVEAYVEARLRRESDGGRGPGLGRARAPGPQLDATLLLGPRGSGKTTLLRHLERWAERAPVARLDLADLGQKGGKPIDALTGLVFRLNARKADFPKLDFPSFGLLVMAVAAEVDGIDRDTAVRDMADALAGPESRRLEVLGRLADAVATAVGAPGLVGAALPLLPDWQRGWGRLRTRRRLRQLRRVRRTSPQQSHDTFLLELNQRYGAGEDEERKRAEAVLFAAFLDDLCRAYRTRGGDRRRTSRCLVLLDNVDSTLGSDFLEHLLEARREADAPDPLVVVAAAGSYPRVFEDHAWGGAPQPGAYPGRWDSGEEFRPAQVVRGLCVGQLRDLRRLEVERQAKEVLRAAGRDVRAPRVDSGVKWLGWAAYELTRGQPAATAAVLEALLAAGPTTDWDERLRRVLDPFGELVDGILDRLLPIDASRELVRALTRAAASVDLAHAGVAGQLWGEANAAVQKEFDDFCADVLCTMHIDTGDRAADGRTETLHPVLRLLLLRKLAALDPARGASGPDGWDATHAALRTQAQEAGKPGLAAYHALALGDLPAAAGYLNERFGLIAAEDWCIELCRLRRAPLRPLGPDAPHRPPWERYEALVDFLNEGEIESRLRTVTRLLAASWISPEPRPAPATDRVGDPYRDPLGDLYAELYGEIAARFRTLAAHTESVSWDRTLLAKAAQYEGKPW</sequence>
<accession>A0ABW8LFW7</accession>
<feature type="region of interest" description="Disordered" evidence="1">
    <location>
        <begin position="22"/>
        <end position="43"/>
    </location>
</feature>
<dbReference type="SUPFAM" id="SSF52540">
    <property type="entry name" value="P-loop containing nucleoside triphosphate hydrolases"/>
    <property type="match status" value="1"/>
</dbReference>
<dbReference type="Proteomes" id="UP001620295">
    <property type="component" value="Unassembled WGS sequence"/>
</dbReference>
<evidence type="ECO:0000259" key="2">
    <source>
        <dbReference type="SMART" id="SM00382"/>
    </source>
</evidence>
<protein>
    <submittedName>
        <fullName evidence="3">ATP-binding protein</fullName>
    </submittedName>
</protein>
<dbReference type="SMART" id="SM00382">
    <property type="entry name" value="AAA"/>
    <property type="match status" value="1"/>
</dbReference>
<dbReference type="RefSeq" id="WP_358639933.1">
    <property type="nucleotide sequence ID" value="NZ_JBFACG010000007.1"/>
</dbReference>
<name>A0ABW8LFW7_9ACTN</name>
<dbReference type="EMBL" id="JBJDQH010000002">
    <property type="protein sequence ID" value="MFK4264811.1"/>
    <property type="molecule type" value="Genomic_DNA"/>
</dbReference>
<proteinExistence type="predicted"/>
<keyword evidence="4" id="KW-1185">Reference proteome</keyword>
<keyword evidence="3" id="KW-0067">ATP-binding</keyword>
<reference evidence="3 4" key="1">
    <citation type="submission" date="2024-11" db="EMBL/GenBank/DDBJ databases">
        <title>The Natural Products Discovery Center: Release of the First 8490 Sequenced Strains for Exploring Actinobacteria Biosynthetic Diversity.</title>
        <authorList>
            <person name="Kalkreuter E."/>
            <person name="Kautsar S.A."/>
            <person name="Yang D."/>
            <person name="Bader C.D."/>
            <person name="Teijaro C.N."/>
            <person name="Fluegel L."/>
            <person name="Davis C.M."/>
            <person name="Simpson J.R."/>
            <person name="Lauterbach L."/>
            <person name="Steele A.D."/>
            <person name="Gui C."/>
            <person name="Meng S."/>
            <person name="Li G."/>
            <person name="Viehrig K."/>
            <person name="Ye F."/>
            <person name="Su P."/>
            <person name="Kiefer A.F."/>
            <person name="Nichols A."/>
            <person name="Cepeda A.J."/>
            <person name="Yan W."/>
            <person name="Fan B."/>
            <person name="Jiang Y."/>
            <person name="Adhikari A."/>
            <person name="Zheng C.-J."/>
            <person name="Schuster L."/>
            <person name="Cowan T.M."/>
            <person name="Smanski M.J."/>
            <person name="Chevrette M.G."/>
            <person name="De Carvalho L.P.S."/>
            <person name="Shen B."/>
        </authorList>
    </citation>
    <scope>NUCLEOTIDE SEQUENCE [LARGE SCALE GENOMIC DNA]</scope>
    <source>
        <strain evidence="3 4">NPDC020863</strain>
    </source>
</reference>